<dbReference type="Gene3D" id="1.10.287.130">
    <property type="match status" value="1"/>
</dbReference>
<dbReference type="InterPro" id="IPR013783">
    <property type="entry name" value="Ig-like_fold"/>
</dbReference>
<dbReference type="PANTHER" id="PTHR43547">
    <property type="entry name" value="TWO-COMPONENT HISTIDINE KINASE"/>
    <property type="match status" value="1"/>
</dbReference>
<dbReference type="SUPFAM" id="SSF47384">
    <property type="entry name" value="Homodimeric domain of signal transducing histidine kinase"/>
    <property type="match status" value="1"/>
</dbReference>
<dbReference type="Pfam" id="PF02518">
    <property type="entry name" value="HATPase_c"/>
    <property type="match status" value="1"/>
</dbReference>
<keyword evidence="5" id="KW-0808">Transferase</keyword>
<evidence type="ECO:0000256" key="3">
    <source>
        <dbReference type="ARBA" id="ARBA00022553"/>
    </source>
</evidence>
<dbReference type="InterPro" id="IPR015943">
    <property type="entry name" value="WD40/YVTN_repeat-like_dom_sf"/>
</dbReference>
<organism evidence="5 6">
    <name type="scientific">Dyadobacter soli</name>
    <dbReference type="NCBI Taxonomy" id="659014"/>
    <lineage>
        <taxon>Bacteria</taxon>
        <taxon>Pseudomonadati</taxon>
        <taxon>Bacteroidota</taxon>
        <taxon>Cytophagia</taxon>
        <taxon>Cytophagales</taxon>
        <taxon>Spirosomataceae</taxon>
        <taxon>Dyadobacter</taxon>
    </lineage>
</organism>
<dbReference type="InterPro" id="IPR003594">
    <property type="entry name" value="HATPase_dom"/>
</dbReference>
<reference evidence="6" key="1">
    <citation type="submission" date="2016-10" db="EMBL/GenBank/DDBJ databases">
        <authorList>
            <person name="Varghese N."/>
            <person name="Submissions S."/>
        </authorList>
    </citation>
    <scope>NUCLEOTIDE SEQUENCE [LARGE SCALE GENOMIC DNA]</scope>
    <source>
        <strain evidence="6">DSM 25329</strain>
    </source>
</reference>
<sequence>MQPAPNGKRGGFYAVTDELESLLIENGRARSDAVLPLTDIFGAPYMSSLIKTANFQSATDIIYAGLPFSGFHWARQYIVISRKTNAVSFVMQANQVCFYEKGKFKKLIIYPKYELKEMFSLNDELYHCPSNGTFLRLTTAGAKPCKLLGDLLQNKRFRSGIKNFKIYSNHLSDQSFIVLDKSLYSLIPDTNGNLKTRLLLDDFDFEGQQIINVLQVTSTGRLFFGSLSKGLFVLSPKKFAPVRIKSGNQENITYAQVATSGGLALVTGERILKLSSDTLLAASSRNEWLNKKKQNLNQISMAIDSLGRFWTSSGSYVICYDQTGKTVIGSWNISNLITTMRLGPDGTLWMGTREKGVWYKNVYETSAYPRLFLNKGFAKITNILSRGRQVYIGTDRGLYIADAYSRSYKIMPGTEQLTIRGLHDSPDEKEQYLFISTYGDGIFLYHNGRLTNFPIDAKKSLQFAHCFIEDRAGFMWITTNTGLVQASKADLIAYARKSGRINPYYLHYNKRDGFGSNEFNGGCVPCAVTLSDKTVSMPSMDGLVWFKPESVKAEVPDKGLFLDEVKVFNKNVTVNADTVNLPNEPQQVTIAINTPYFGDAINLNMSYALTRPGENPLDSAWISINPENPTITFSELRSGSHTLHVKKVNGYDSNNFMVRKIVVNVPPKWHETTWFYLGCALMGIGVGGSYGKMRSAFLRRENVVLERKVNLRTSNLKGALVALQRSQEKMSRQAIIQTRLIASISHDIRNPLHYLGMLVSTIERLANAKNTDKIIEISRDLGTSTERISKLLDNHLQYAKSLVYQNFDMDATPVLPLVKEKIDLFLPYLKQRGNRILEQVPEDFTVYSDIDLLKVILHNLIDNANKYTSDGIILVFAEKSPAGMQISVQDDGQGLPDDILNWINEDDSGLGDEIIRQKTEFNGLGMVIIKDLARILHIKLSASNEHGARITLSFRNTV</sequence>
<comment type="catalytic activity">
    <reaction evidence="1">
        <text>ATP + protein L-histidine = ADP + protein N-phospho-L-histidine.</text>
        <dbReference type="EC" id="2.7.13.3"/>
    </reaction>
</comment>
<dbReference type="InterPro" id="IPR036890">
    <property type="entry name" value="HATPase_C_sf"/>
</dbReference>
<dbReference type="SMART" id="SM00387">
    <property type="entry name" value="HATPase_c"/>
    <property type="match status" value="1"/>
</dbReference>
<dbReference type="Gene3D" id="3.30.565.10">
    <property type="entry name" value="Histidine kinase-like ATPase, C-terminal domain"/>
    <property type="match status" value="1"/>
</dbReference>
<dbReference type="Proteomes" id="UP000198748">
    <property type="component" value="Unassembled WGS sequence"/>
</dbReference>
<evidence type="ECO:0000256" key="2">
    <source>
        <dbReference type="ARBA" id="ARBA00012438"/>
    </source>
</evidence>
<dbReference type="Gene3D" id="2.130.10.10">
    <property type="entry name" value="YVTN repeat-like/Quinoprotein amine dehydrogenase"/>
    <property type="match status" value="1"/>
</dbReference>
<dbReference type="InterPro" id="IPR003661">
    <property type="entry name" value="HisK_dim/P_dom"/>
</dbReference>
<dbReference type="SUPFAM" id="SSF50998">
    <property type="entry name" value="Quinoprotein alcohol dehydrogenase-like"/>
    <property type="match status" value="1"/>
</dbReference>
<dbReference type="PANTHER" id="PTHR43547:SF2">
    <property type="entry name" value="HYBRID SIGNAL TRANSDUCTION HISTIDINE KINASE C"/>
    <property type="match status" value="1"/>
</dbReference>
<keyword evidence="6" id="KW-1185">Reference proteome</keyword>
<dbReference type="CDD" id="cd00075">
    <property type="entry name" value="HATPase"/>
    <property type="match status" value="1"/>
</dbReference>
<feature type="domain" description="Histidine kinase" evidence="4">
    <location>
        <begin position="743"/>
        <end position="927"/>
    </location>
</feature>
<dbReference type="SUPFAM" id="SSF55874">
    <property type="entry name" value="ATPase domain of HSP90 chaperone/DNA topoisomerase II/histidine kinase"/>
    <property type="match status" value="1"/>
</dbReference>
<dbReference type="PROSITE" id="PS50109">
    <property type="entry name" value="HIS_KIN"/>
    <property type="match status" value="1"/>
</dbReference>
<keyword evidence="5" id="KW-0418">Kinase</keyword>
<dbReference type="InterPro" id="IPR011047">
    <property type="entry name" value="Quinoprotein_ADH-like_sf"/>
</dbReference>
<dbReference type="Pfam" id="PF00512">
    <property type="entry name" value="HisKA"/>
    <property type="match status" value="1"/>
</dbReference>
<dbReference type="EMBL" id="FNAN01000012">
    <property type="protein sequence ID" value="SDF71518.1"/>
    <property type="molecule type" value="Genomic_DNA"/>
</dbReference>
<proteinExistence type="predicted"/>
<evidence type="ECO:0000313" key="5">
    <source>
        <dbReference type="EMBL" id="SDF71518.1"/>
    </source>
</evidence>
<evidence type="ECO:0000256" key="1">
    <source>
        <dbReference type="ARBA" id="ARBA00000085"/>
    </source>
</evidence>
<dbReference type="Gene3D" id="2.60.40.10">
    <property type="entry name" value="Immunoglobulins"/>
    <property type="match status" value="1"/>
</dbReference>
<dbReference type="STRING" id="659014.SAMN04487996_1128"/>
<dbReference type="EC" id="2.7.13.3" evidence="2"/>
<gene>
    <name evidence="5" type="ORF">SAMN04487996_1128</name>
</gene>
<dbReference type="AlphaFoldDB" id="A0A1G7NBR5"/>
<dbReference type="GO" id="GO:0000155">
    <property type="term" value="F:phosphorelay sensor kinase activity"/>
    <property type="evidence" value="ECO:0007669"/>
    <property type="project" value="InterPro"/>
</dbReference>
<evidence type="ECO:0000259" key="4">
    <source>
        <dbReference type="PROSITE" id="PS50109"/>
    </source>
</evidence>
<accession>A0A1G7NBR5</accession>
<dbReference type="InterPro" id="IPR005467">
    <property type="entry name" value="His_kinase_dom"/>
</dbReference>
<dbReference type="CDD" id="cd00082">
    <property type="entry name" value="HisKA"/>
    <property type="match status" value="1"/>
</dbReference>
<dbReference type="InterPro" id="IPR036097">
    <property type="entry name" value="HisK_dim/P_sf"/>
</dbReference>
<name>A0A1G7NBR5_9BACT</name>
<evidence type="ECO:0000313" key="6">
    <source>
        <dbReference type="Proteomes" id="UP000198748"/>
    </source>
</evidence>
<keyword evidence="3" id="KW-0597">Phosphoprotein</keyword>
<protein>
    <recommendedName>
        <fullName evidence="2">histidine kinase</fullName>
        <ecNumber evidence="2">2.7.13.3</ecNumber>
    </recommendedName>
</protein>